<evidence type="ECO:0000313" key="3">
    <source>
        <dbReference type="Proteomes" id="UP001470230"/>
    </source>
</evidence>
<protein>
    <submittedName>
        <fullName evidence="2">Uncharacterized protein</fullName>
    </submittedName>
</protein>
<name>A0ABR2KQN7_9EUKA</name>
<dbReference type="EMBL" id="JAPFFF010000003">
    <property type="protein sequence ID" value="KAK8893469.1"/>
    <property type="molecule type" value="Genomic_DNA"/>
</dbReference>
<keyword evidence="3" id="KW-1185">Reference proteome</keyword>
<feature type="region of interest" description="Disordered" evidence="1">
    <location>
        <begin position="31"/>
        <end position="58"/>
    </location>
</feature>
<comment type="caution">
    <text evidence="2">The sequence shown here is derived from an EMBL/GenBank/DDBJ whole genome shotgun (WGS) entry which is preliminary data.</text>
</comment>
<gene>
    <name evidence="2" type="ORF">M9Y10_021891</name>
</gene>
<sequence length="174" mass="20456">MYRAIPEINRICAMQDRNRQYRMHQENLKKIRNISPSHQNVPRSSSPKSFSRKGSREETYRINQENQKMKNAIANQSSMLNRKEFNKLDMEHKKQVARLLQSDYSYGFNNSIHKRRTQSKLSSIPSFKSIENEDGNLNINANISPIQQPSKPTFIQEHKSLFQLDFSKVVKDDL</sequence>
<evidence type="ECO:0000256" key="1">
    <source>
        <dbReference type="SAM" id="MobiDB-lite"/>
    </source>
</evidence>
<dbReference type="Proteomes" id="UP001470230">
    <property type="component" value="Unassembled WGS sequence"/>
</dbReference>
<reference evidence="2 3" key="1">
    <citation type="submission" date="2024-04" db="EMBL/GenBank/DDBJ databases">
        <title>Tritrichomonas musculus Genome.</title>
        <authorList>
            <person name="Alves-Ferreira E."/>
            <person name="Grigg M."/>
            <person name="Lorenzi H."/>
            <person name="Galac M."/>
        </authorList>
    </citation>
    <scope>NUCLEOTIDE SEQUENCE [LARGE SCALE GENOMIC DNA]</scope>
    <source>
        <strain evidence="2 3">EAF2021</strain>
    </source>
</reference>
<organism evidence="2 3">
    <name type="scientific">Tritrichomonas musculus</name>
    <dbReference type="NCBI Taxonomy" id="1915356"/>
    <lineage>
        <taxon>Eukaryota</taxon>
        <taxon>Metamonada</taxon>
        <taxon>Parabasalia</taxon>
        <taxon>Tritrichomonadida</taxon>
        <taxon>Tritrichomonadidae</taxon>
        <taxon>Tritrichomonas</taxon>
    </lineage>
</organism>
<proteinExistence type="predicted"/>
<evidence type="ECO:0000313" key="2">
    <source>
        <dbReference type="EMBL" id="KAK8893469.1"/>
    </source>
</evidence>
<accession>A0ABR2KQN7</accession>